<evidence type="ECO:0000313" key="26">
    <source>
        <dbReference type="Proteomes" id="UP000823561"/>
    </source>
</evidence>
<evidence type="ECO:0000256" key="20">
    <source>
        <dbReference type="ARBA" id="ARBA00023288"/>
    </source>
</evidence>
<dbReference type="GO" id="GO:1901379">
    <property type="term" value="P:regulation of potassium ion transmembrane transport"/>
    <property type="evidence" value="ECO:0007669"/>
    <property type="project" value="TreeGrafter"/>
</dbReference>
<keyword evidence="11" id="KW-0479">Metal-binding</keyword>
<dbReference type="PROSITE" id="PS50222">
    <property type="entry name" value="EF_HAND_2"/>
    <property type="match status" value="3"/>
</dbReference>
<evidence type="ECO:0000256" key="14">
    <source>
        <dbReference type="ARBA" id="ARBA00022837"/>
    </source>
</evidence>
<dbReference type="Proteomes" id="UP000823561">
    <property type="component" value="Chromosome 1"/>
</dbReference>
<comment type="function">
    <text evidence="22">May be involved in the calcium-dependent regulation of rhodopsin phosphorylation. Binds three calcium ions.</text>
</comment>
<dbReference type="SMART" id="SM00054">
    <property type="entry name" value="EFh"/>
    <property type="match status" value="3"/>
</dbReference>
<comment type="caution">
    <text evidence="25">The sequence shown here is derived from an EMBL/GenBank/DDBJ whole genome shotgun (WGS) entry which is preliminary data.</text>
</comment>
<evidence type="ECO:0000256" key="23">
    <source>
        <dbReference type="ARBA" id="ARBA00040738"/>
    </source>
</evidence>
<evidence type="ECO:0000256" key="11">
    <source>
        <dbReference type="ARBA" id="ARBA00022723"/>
    </source>
</evidence>
<evidence type="ECO:0000256" key="6">
    <source>
        <dbReference type="ARBA" id="ARBA00022475"/>
    </source>
</evidence>
<evidence type="ECO:0000256" key="1">
    <source>
        <dbReference type="ARBA" id="ARBA00004202"/>
    </source>
</evidence>
<dbReference type="PROSITE" id="PS00018">
    <property type="entry name" value="EF_HAND_1"/>
    <property type="match status" value="3"/>
</dbReference>
<dbReference type="SUPFAM" id="SSF47473">
    <property type="entry name" value="EF-hand"/>
    <property type="match status" value="1"/>
</dbReference>
<dbReference type="InterPro" id="IPR028846">
    <property type="entry name" value="Recoverin"/>
</dbReference>
<dbReference type="Gene3D" id="1.10.238.10">
    <property type="entry name" value="EF-hand"/>
    <property type="match status" value="1"/>
</dbReference>
<dbReference type="AlphaFoldDB" id="A0AAV6HGJ4"/>
<dbReference type="FunFam" id="1.10.238.10:FF:000009">
    <property type="entry name" value="Visinin-like protein 1"/>
    <property type="match status" value="1"/>
</dbReference>
<keyword evidence="20" id="KW-0449">Lipoprotein</keyword>
<keyword evidence="5" id="KW-0813">Transport</keyword>
<keyword evidence="16" id="KW-0630">Potassium</keyword>
<dbReference type="CDD" id="cd00051">
    <property type="entry name" value="EFh"/>
    <property type="match status" value="2"/>
</dbReference>
<keyword evidence="10" id="KW-0519">Myristate</keyword>
<keyword evidence="7" id="KW-0963">Cytoplasm</keyword>
<feature type="domain" description="EF-hand" evidence="24">
    <location>
        <begin position="179"/>
        <end position="214"/>
    </location>
</feature>
<evidence type="ECO:0000256" key="15">
    <source>
        <dbReference type="ARBA" id="ARBA00022882"/>
    </source>
</evidence>
<evidence type="ECO:0000256" key="19">
    <source>
        <dbReference type="ARBA" id="ARBA00023140"/>
    </source>
</evidence>
<dbReference type="GO" id="GO:0008076">
    <property type="term" value="C:voltage-gated potassium channel complex"/>
    <property type="evidence" value="ECO:0007669"/>
    <property type="project" value="TreeGrafter"/>
</dbReference>
<evidence type="ECO:0000256" key="4">
    <source>
        <dbReference type="ARBA" id="ARBA00006049"/>
    </source>
</evidence>
<keyword evidence="18" id="KW-0472">Membrane</keyword>
<keyword evidence="26" id="KW-1185">Reference proteome</keyword>
<dbReference type="GO" id="GO:0005509">
    <property type="term" value="F:calcium ion binding"/>
    <property type="evidence" value="ECO:0007669"/>
    <property type="project" value="InterPro"/>
</dbReference>
<evidence type="ECO:0000256" key="9">
    <source>
        <dbReference type="ARBA" id="ARBA00022553"/>
    </source>
</evidence>
<evidence type="ECO:0000256" key="5">
    <source>
        <dbReference type="ARBA" id="ARBA00022448"/>
    </source>
</evidence>
<evidence type="ECO:0000256" key="3">
    <source>
        <dbReference type="ARBA" id="ARBA00004496"/>
    </source>
</evidence>
<dbReference type="InterPro" id="IPR002048">
    <property type="entry name" value="EF_hand_dom"/>
</dbReference>
<feature type="domain" description="EF-hand" evidence="24">
    <location>
        <begin position="131"/>
        <end position="166"/>
    </location>
</feature>
<evidence type="ECO:0000256" key="10">
    <source>
        <dbReference type="ARBA" id="ARBA00022707"/>
    </source>
</evidence>
<evidence type="ECO:0000256" key="17">
    <source>
        <dbReference type="ARBA" id="ARBA00023065"/>
    </source>
</evidence>
<keyword evidence="13" id="KW-0631">Potassium channel</keyword>
<keyword evidence="21" id="KW-0407">Ion channel</keyword>
<evidence type="ECO:0000256" key="8">
    <source>
        <dbReference type="ARBA" id="ARBA00022538"/>
    </source>
</evidence>
<evidence type="ECO:0000256" key="21">
    <source>
        <dbReference type="ARBA" id="ARBA00023303"/>
    </source>
</evidence>
<evidence type="ECO:0000256" key="7">
    <source>
        <dbReference type="ARBA" id="ARBA00022490"/>
    </source>
</evidence>
<evidence type="ECO:0000256" key="12">
    <source>
        <dbReference type="ARBA" id="ARBA00022737"/>
    </source>
</evidence>
<keyword evidence="8" id="KW-0633">Potassium transport</keyword>
<dbReference type="InterPro" id="IPR011992">
    <property type="entry name" value="EF-hand-dom_pair"/>
</dbReference>
<evidence type="ECO:0000313" key="25">
    <source>
        <dbReference type="EMBL" id="KAG5286333.1"/>
    </source>
</evidence>
<evidence type="ECO:0000256" key="16">
    <source>
        <dbReference type="ARBA" id="ARBA00022958"/>
    </source>
</evidence>
<feature type="domain" description="EF-hand" evidence="24">
    <location>
        <begin position="95"/>
        <end position="130"/>
    </location>
</feature>
<comment type="similarity">
    <text evidence="4">Belongs to the recoverin family.</text>
</comment>
<dbReference type="EMBL" id="JADWDJ010000001">
    <property type="protein sequence ID" value="KAG5286333.1"/>
    <property type="molecule type" value="Genomic_DNA"/>
</dbReference>
<dbReference type="Pfam" id="PF13833">
    <property type="entry name" value="EF-hand_8"/>
    <property type="match status" value="1"/>
</dbReference>
<keyword evidence="14" id="KW-0106">Calcium</keyword>
<sequence length="225" mass="26190">MSSRRKKCKRQILKFGQNVVRFITGTLSSDTVAEEQEQAAQRHRPETIDCLLAQTHFTKRELQILYRGFKNECPNGLVNEDTFKNIYSNFFPHGDSSNYAHFLFRAFDRNQTGFVNFEDFSLGLSALLRGPVEEKLTWVFNLYDINNDGCISKEEMLDIMKAIYDMMGTSLNPRLSEDTARQHTEIFFQKMDKNQNGVITIDEFIECCQKEDNIVKSMYIFENAI</sequence>
<dbReference type="GO" id="GO:0005267">
    <property type="term" value="F:potassium channel activity"/>
    <property type="evidence" value="ECO:0007669"/>
    <property type="project" value="UniProtKB-KW"/>
</dbReference>
<keyword evidence="15" id="KW-0851">Voltage-gated channel</keyword>
<keyword evidence="12" id="KW-0677">Repeat</keyword>
<keyword evidence="6" id="KW-1003">Cell membrane</keyword>
<proteinExistence type="inferred from homology"/>
<dbReference type="PANTHER" id="PTHR23055">
    <property type="entry name" value="CALCIUM BINDING PROTEINS"/>
    <property type="match status" value="1"/>
</dbReference>
<comment type="subcellular location">
    <subcellularLocation>
        <location evidence="1">Cell membrane</location>
        <topology evidence="1">Peripheral membrane protein</topology>
    </subcellularLocation>
    <subcellularLocation>
        <location evidence="3">Cytoplasm</location>
    </subcellularLocation>
    <subcellularLocation>
        <location evidence="2">Peroxisome</location>
    </subcellularLocation>
</comment>
<reference evidence="25 26" key="1">
    <citation type="submission" date="2020-10" db="EMBL/GenBank/DDBJ databases">
        <title>Chromosome-scale genome assembly of the Allis shad, Alosa alosa.</title>
        <authorList>
            <person name="Margot Z."/>
            <person name="Christophe K."/>
            <person name="Cabau C."/>
            <person name="Louis A."/>
            <person name="Berthelot C."/>
            <person name="Parey E."/>
            <person name="Roest Crollius H."/>
            <person name="Montfort J."/>
            <person name="Robinson-Rechavi M."/>
            <person name="Bucao C."/>
            <person name="Bouchez O."/>
            <person name="Gislard M."/>
            <person name="Lluch J."/>
            <person name="Milhes M."/>
            <person name="Lampietro C."/>
            <person name="Lopez Roques C."/>
            <person name="Donnadieu C."/>
            <person name="Braasch I."/>
            <person name="Desvignes T."/>
            <person name="Postlethwait J."/>
            <person name="Bobe J."/>
            <person name="Guiguen Y."/>
        </authorList>
    </citation>
    <scope>NUCLEOTIDE SEQUENCE [LARGE SCALE GENOMIC DNA]</scope>
    <source>
        <strain evidence="25">M-15738</strain>
        <tissue evidence="25">Blood</tissue>
    </source>
</reference>
<accession>A0AAV6HGJ4</accession>
<evidence type="ECO:0000256" key="18">
    <source>
        <dbReference type="ARBA" id="ARBA00023136"/>
    </source>
</evidence>
<evidence type="ECO:0000256" key="13">
    <source>
        <dbReference type="ARBA" id="ARBA00022826"/>
    </source>
</evidence>
<evidence type="ECO:0000256" key="22">
    <source>
        <dbReference type="ARBA" id="ARBA00037437"/>
    </source>
</evidence>
<protein>
    <recommendedName>
        <fullName evidence="23">Kv channel-interacting protein 4</fullName>
    </recommendedName>
</protein>
<gene>
    <name evidence="25" type="ORF">AALO_G00013680</name>
</gene>
<dbReference type="PANTHER" id="PTHR23055:SF30">
    <property type="entry name" value="KV CHANNEL-INTERACTING PROTEIN 4"/>
    <property type="match status" value="1"/>
</dbReference>
<dbReference type="Pfam" id="PF13499">
    <property type="entry name" value="EF-hand_7"/>
    <property type="match status" value="1"/>
</dbReference>
<keyword evidence="9" id="KW-0597">Phosphoprotein</keyword>
<name>A0AAV6HGJ4_9TELE</name>
<dbReference type="InterPro" id="IPR018247">
    <property type="entry name" value="EF_Hand_1_Ca_BS"/>
</dbReference>
<dbReference type="GO" id="GO:0015459">
    <property type="term" value="F:potassium channel regulator activity"/>
    <property type="evidence" value="ECO:0007669"/>
    <property type="project" value="TreeGrafter"/>
</dbReference>
<organism evidence="25 26">
    <name type="scientific">Alosa alosa</name>
    <name type="common">allis shad</name>
    <dbReference type="NCBI Taxonomy" id="278164"/>
    <lineage>
        <taxon>Eukaryota</taxon>
        <taxon>Metazoa</taxon>
        <taxon>Chordata</taxon>
        <taxon>Craniata</taxon>
        <taxon>Vertebrata</taxon>
        <taxon>Euteleostomi</taxon>
        <taxon>Actinopterygii</taxon>
        <taxon>Neopterygii</taxon>
        <taxon>Teleostei</taxon>
        <taxon>Clupei</taxon>
        <taxon>Clupeiformes</taxon>
        <taxon>Clupeoidei</taxon>
        <taxon>Clupeidae</taxon>
        <taxon>Alosa</taxon>
    </lineage>
</organism>
<keyword evidence="19" id="KW-0576">Peroxisome</keyword>
<keyword evidence="17" id="KW-0406">Ion transport</keyword>
<dbReference type="GO" id="GO:0005777">
    <property type="term" value="C:peroxisome"/>
    <property type="evidence" value="ECO:0007669"/>
    <property type="project" value="UniProtKB-SubCell"/>
</dbReference>
<evidence type="ECO:0000256" key="2">
    <source>
        <dbReference type="ARBA" id="ARBA00004275"/>
    </source>
</evidence>
<dbReference type="PRINTS" id="PR00450">
    <property type="entry name" value="RECOVERIN"/>
</dbReference>
<evidence type="ECO:0000259" key="24">
    <source>
        <dbReference type="PROSITE" id="PS50222"/>
    </source>
</evidence>